<dbReference type="Proteomes" id="UP001221302">
    <property type="component" value="Unassembled WGS sequence"/>
</dbReference>
<feature type="transmembrane region" description="Helical" evidence="1">
    <location>
        <begin position="263"/>
        <end position="280"/>
    </location>
</feature>
<feature type="transmembrane region" description="Helical" evidence="1">
    <location>
        <begin position="406"/>
        <end position="423"/>
    </location>
</feature>
<feature type="transmembrane region" description="Helical" evidence="1">
    <location>
        <begin position="186"/>
        <end position="206"/>
    </location>
</feature>
<reference evidence="2" key="1">
    <citation type="submission" date="2023-03" db="EMBL/GenBank/DDBJ databases">
        <title>Stygiobacter electus gen. nov., sp. nov., facultatively anaerobic thermotolerant bacterium of the class Ignavibacteria from a well of Yessentuki mineral water deposit.</title>
        <authorList>
            <person name="Podosokorskaya O.A."/>
            <person name="Elcheninov A.G."/>
            <person name="Petrova N.F."/>
            <person name="Zavarzina D.G."/>
            <person name="Kublanov I.V."/>
            <person name="Merkel A.Y."/>
        </authorList>
    </citation>
    <scope>NUCLEOTIDE SEQUENCE</scope>
    <source>
        <strain evidence="2">09-Me</strain>
    </source>
</reference>
<feature type="transmembrane region" description="Helical" evidence="1">
    <location>
        <begin position="226"/>
        <end position="251"/>
    </location>
</feature>
<sequence length="438" mass="51577">MKVISISNKLIIILLLLPLLTVMKLHLFSTNVVVTYTTTWILSSIFYFVSVYYIKKNNISRKHTISFLILSVLIQISFLNFEPIGSDDIYRYMWDGKVQDAGINPYQYKPSDKKLNSLHSDILPERMNFKEMKTIYFPLSQWIFYFAYKLSNENYWGYKFFILISILISFLLFSKILEKCGLEKKYLLIFVLSPLIYFQFSVDGHLDAFGLPMLLASLYFYLNEKKVFSAIFLGLSFSIKPIGFVLLPIFFLNEKYFKDKIKFFIIPIIVFGLQFIPYFSSSNPFEAFLIYTKNWIYNGLIFNFFNAFIHNNQTARLITSALLLIILLPIYFSKLNFLAKCYYSFLFMIIFSPVVHPWYLNWILILIPLFPNWSGIYLVSAVSFTSLTILNYKLNGVWKDYLAIQIIEYLPVIILSITELYHLKPFSSHDKEKPKFSL</sequence>
<dbReference type="AlphaFoldDB" id="A0AAE3TCN9"/>
<feature type="transmembrane region" description="Helical" evidence="1">
    <location>
        <begin position="345"/>
        <end position="370"/>
    </location>
</feature>
<keyword evidence="1" id="KW-0472">Membrane</keyword>
<gene>
    <name evidence="2" type="ORF">P0M35_00690</name>
</gene>
<evidence type="ECO:0000256" key="1">
    <source>
        <dbReference type="SAM" id="Phobius"/>
    </source>
</evidence>
<feature type="transmembrane region" description="Helical" evidence="1">
    <location>
        <begin position="34"/>
        <end position="53"/>
    </location>
</feature>
<keyword evidence="1" id="KW-1133">Transmembrane helix</keyword>
<proteinExistence type="predicted"/>
<protein>
    <recommendedName>
        <fullName evidence="4">DUF2029 domain-containing protein</fullName>
    </recommendedName>
</protein>
<evidence type="ECO:0000313" key="3">
    <source>
        <dbReference type="Proteomes" id="UP001221302"/>
    </source>
</evidence>
<dbReference type="Pfam" id="PF26314">
    <property type="entry name" value="MptA_B_family"/>
    <property type="match status" value="1"/>
</dbReference>
<accession>A0AAE3TCN9</accession>
<dbReference type="EMBL" id="JARGDL010000001">
    <property type="protein sequence ID" value="MDF1610652.1"/>
    <property type="molecule type" value="Genomic_DNA"/>
</dbReference>
<dbReference type="RefSeq" id="WP_321534417.1">
    <property type="nucleotide sequence ID" value="NZ_JARGDL010000001.1"/>
</dbReference>
<feature type="transmembrane region" description="Helical" evidence="1">
    <location>
        <begin position="155"/>
        <end position="174"/>
    </location>
</feature>
<name>A0AAE3TCN9_9BACT</name>
<feature type="transmembrane region" description="Helical" evidence="1">
    <location>
        <begin position="376"/>
        <end position="394"/>
    </location>
</feature>
<feature type="transmembrane region" description="Helical" evidence="1">
    <location>
        <begin position="314"/>
        <end position="333"/>
    </location>
</feature>
<organism evidence="2 3">
    <name type="scientific">Stygiobacter electus</name>
    <dbReference type="NCBI Taxonomy" id="3032292"/>
    <lineage>
        <taxon>Bacteria</taxon>
        <taxon>Pseudomonadati</taxon>
        <taxon>Ignavibacteriota</taxon>
        <taxon>Ignavibacteria</taxon>
        <taxon>Ignavibacteriales</taxon>
        <taxon>Melioribacteraceae</taxon>
        <taxon>Stygiobacter</taxon>
    </lineage>
</organism>
<comment type="caution">
    <text evidence="2">The sequence shown here is derived from an EMBL/GenBank/DDBJ whole genome shotgun (WGS) entry which is preliminary data.</text>
</comment>
<evidence type="ECO:0000313" key="2">
    <source>
        <dbReference type="EMBL" id="MDF1610652.1"/>
    </source>
</evidence>
<evidence type="ECO:0008006" key="4">
    <source>
        <dbReference type="Google" id="ProtNLM"/>
    </source>
</evidence>
<keyword evidence="3" id="KW-1185">Reference proteome</keyword>
<feature type="transmembrane region" description="Helical" evidence="1">
    <location>
        <begin position="65"/>
        <end position="84"/>
    </location>
</feature>
<keyword evidence="1" id="KW-0812">Transmembrane</keyword>